<organism evidence="1 2">
    <name type="scientific">Psychroserpens algicola</name>
    <dbReference type="NCBI Taxonomy" id="1719034"/>
    <lineage>
        <taxon>Bacteria</taxon>
        <taxon>Pseudomonadati</taxon>
        <taxon>Bacteroidota</taxon>
        <taxon>Flavobacteriia</taxon>
        <taxon>Flavobacteriales</taxon>
        <taxon>Flavobacteriaceae</taxon>
        <taxon>Psychroserpens</taxon>
    </lineage>
</organism>
<name>A0ABT0HE07_9FLAO</name>
<reference evidence="1" key="1">
    <citation type="submission" date="2022-04" db="EMBL/GenBank/DDBJ databases">
        <authorList>
            <person name="Ren T."/>
        </authorList>
    </citation>
    <scope>NUCLEOTIDE SEQUENCE</scope>
    <source>
        <strain evidence="1">F63249</strain>
    </source>
</reference>
<gene>
    <name evidence="1" type="ORF">MUY34_16815</name>
</gene>
<evidence type="ECO:0000313" key="2">
    <source>
        <dbReference type="Proteomes" id="UP001203687"/>
    </source>
</evidence>
<dbReference type="Proteomes" id="UP001203687">
    <property type="component" value="Unassembled WGS sequence"/>
</dbReference>
<evidence type="ECO:0000313" key="1">
    <source>
        <dbReference type="EMBL" id="MCK8482289.1"/>
    </source>
</evidence>
<dbReference type="RefSeq" id="WP_248414008.1">
    <property type="nucleotide sequence ID" value="NZ_JALPQF010000033.1"/>
</dbReference>
<comment type="caution">
    <text evidence="1">The sequence shown here is derived from an EMBL/GenBank/DDBJ whole genome shotgun (WGS) entry which is preliminary data.</text>
</comment>
<accession>A0ABT0HE07</accession>
<proteinExistence type="predicted"/>
<keyword evidence="2" id="KW-1185">Reference proteome</keyword>
<sequence length="180" mass="20782">MKKLLYLTFLTFGFVFCYSQEIKVNGKILLENKDDRENVIEKTKVHLEQNGIKQISIVNENLEFEFNINGFDKILITFEPVGVGSVSGRFYTFKNNTLRKNDTISLKIPYALTCKFDKSVNNKTCPTCKKEDEVIPISYGLIAEITKKDEEKKEKKYKSGGCVTGDCDPNWYCKRDNLEF</sequence>
<protein>
    <submittedName>
        <fullName evidence="1">Uncharacterized protein</fullName>
    </submittedName>
</protein>
<dbReference type="EMBL" id="JALPQF010000033">
    <property type="protein sequence ID" value="MCK8482289.1"/>
    <property type="molecule type" value="Genomic_DNA"/>
</dbReference>